<comment type="caution">
    <text evidence="1">The sequence shown here is derived from an EMBL/GenBank/DDBJ whole genome shotgun (WGS) entry which is preliminary data.</text>
</comment>
<sequence>TSDPTKRCNTYSQQIQYQWKLNVTYPKTSTPWFQKLTNRMLSDIENWKDLEPLWVVKPRLDSVS</sequence>
<organism evidence="1 2">
    <name type="scientific">Racocetra persica</name>
    <dbReference type="NCBI Taxonomy" id="160502"/>
    <lineage>
        <taxon>Eukaryota</taxon>
        <taxon>Fungi</taxon>
        <taxon>Fungi incertae sedis</taxon>
        <taxon>Mucoromycota</taxon>
        <taxon>Glomeromycotina</taxon>
        <taxon>Glomeromycetes</taxon>
        <taxon>Diversisporales</taxon>
        <taxon>Gigasporaceae</taxon>
        <taxon>Racocetra</taxon>
    </lineage>
</organism>
<evidence type="ECO:0000313" key="2">
    <source>
        <dbReference type="Proteomes" id="UP000789920"/>
    </source>
</evidence>
<reference evidence="1" key="1">
    <citation type="submission" date="2021-06" db="EMBL/GenBank/DDBJ databases">
        <authorList>
            <person name="Kallberg Y."/>
            <person name="Tangrot J."/>
            <person name="Rosling A."/>
        </authorList>
    </citation>
    <scope>NUCLEOTIDE SEQUENCE</scope>
    <source>
        <strain evidence="1">MA461A</strain>
    </source>
</reference>
<keyword evidence="2" id="KW-1185">Reference proteome</keyword>
<feature type="non-terminal residue" evidence="1">
    <location>
        <position position="1"/>
    </location>
</feature>
<gene>
    <name evidence="1" type="ORF">RPERSI_LOCUS32304</name>
</gene>
<feature type="non-terminal residue" evidence="1">
    <location>
        <position position="64"/>
    </location>
</feature>
<name>A0ACA9SKB3_9GLOM</name>
<accession>A0ACA9SKB3</accession>
<dbReference type="EMBL" id="CAJVQC010134126">
    <property type="protein sequence ID" value="CAG8842404.1"/>
    <property type="molecule type" value="Genomic_DNA"/>
</dbReference>
<dbReference type="Proteomes" id="UP000789920">
    <property type="component" value="Unassembled WGS sequence"/>
</dbReference>
<protein>
    <submittedName>
        <fullName evidence="1">34226_t:CDS:1</fullName>
    </submittedName>
</protein>
<proteinExistence type="predicted"/>
<evidence type="ECO:0000313" key="1">
    <source>
        <dbReference type="EMBL" id="CAG8842404.1"/>
    </source>
</evidence>